<reference evidence="1 2" key="1">
    <citation type="journal article" date="2019" name="ISME J.">
        <title>Candidatus Macondimonas diazotrophica, a novel gammaproteobacterial genus dominating crude-oil-contaminated coastal sediments.</title>
        <authorList>
            <person name="Karthikeyan S."/>
            <person name="Konstantinidis K."/>
        </authorList>
    </citation>
    <scope>NUCLEOTIDE SEQUENCE [LARGE SCALE GENOMIC DNA]</scope>
    <source>
        <strain evidence="1 2">KTK01</strain>
    </source>
</reference>
<dbReference type="RefSeq" id="WP_135280369.1">
    <property type="nucleotide sequence ID" value="NZ_SRIO01000001.1"/>
</dbReference>
<organism evidence="1 2">
    <name type="scientific">Candidatus Macondimonas diazotrophica</name>
    <dbReference type="NCBI Taxonomy" id="2305248"/>
    <lineage>
        <taxon>Bacteria</taxon>
        <taxon>Pseudomonadati</taxon>
        <taxon>Pseudomonadota</taxon>
        <taxon>Gammaproteobacteria</taxon>
        <taxon>Chromatiales</taxon>
        <taxon>Ectothiorhodospiraceae</taxon>
        <taxon>Candidatus Macondimonas</taxon>
    </lineage>
</organism>
<dbReference type="OrthoDB" id="69313at2"/>
<proteinExistence type="predicted"/>
<dbReference type="Proteomes" id="UP000297890">
    <property type="component" value="Unassembled WGS sequence"/>
</dbReference>
<gene>
    <name evidence="1" type="ORF">E4680_00225</name>
</gene>
<dbReference type="AlphaFoldDB" id="A0A4Z0FE28"/>
<dbReference type="SUPFAM" id="SSF52540">
    <property type="entry name" value="P-loop containing nucleoside triphosphate hydrolases"/>
    <property type="match status" value="1"/>
</dbReference>
<accession>A0A4Z0FE28</accession>
<keyword evidence="2" id="KW-1185">Reference proteome</keyword>
<dbReference type="InterPro" id="IPR027417">
    <property type="entry name" value="P-loop_NTPase"/>
</dbReference>
<evidence type="ECO:0000313" key="2">
    <source>
        <dbReference type="Proteomes" id="UP000297890"/>
    </source>
</evidence>
<comment type="caution">
    <text evidence="1">The sequence shown here is derived from an EMBL/GenBank/DDBJ whole genome shotgun (WGS) entry which is preliminary data.</text>
</comment>
<dbReference type="Gene3D" id="3.40.50.300">
    <property type="entry name" value="P-loop containing nucleotide triphosphate hydrolases"/>
    <property type="match status" value="1"/>
</dbReference>
<name>A0A4Z0FE28_9GAMM</name>
<evidence type="ECO:0000313" key="1">
    <source>
        <dbReference type="EMBL" id="TFZ84010.1"/>
    </source>
</evidence>
<protein>
    <submittedName>
        <fullName evidence="1">Mobilization protein MobD</fullName>
    </submittedName>
</protein>
<dbReference type="EMBL" id="SRIO01000001">
    <property type="protein sequence ID" value="TFZ84010.1"/>
    <property type="molecule type" value="Genomic_DNA"/>
</dbReference>
<sequence length="227" mass="25801">MSMIHFVGGEKGGVGKSVMARLLSQYFLDKGQAHTGLDADRSHTTLSRYYQDFTQPVDLERFEDADRIMEAALDGERAVLIDLPAQSQRLLQRWIEDNDVLSLCDEMQIPVVYWYLVDDSVDSVQLIEQFLDVHGEKLRCVAVKNLGRGSDFSAIEALPALQSQMALPALHAETMRRIDRRELSFWAAANVVDGEGPRMSLMERQRARVWLRKAYANIDQVLASMRQ</sequence>